<keyword evidence="2" id="KW-1185">Reference proteome</keyword>
<evidence type="ECO:0000313" key="1">
    <source>
        <dbReference type="EnsemblPlants" id="Pp3c1_32270V3.2"/>
    </source>
</evidence>
<reference evidence="1 2" key="2">
    <citation type="journal article" date="2018" name="Plant J.">
        <title>The Physcomitrella patens chromosome-scale assembly reveals moss genome structure and evolution.</title>
        <authorList>
            <person name="Lang D."/>
            <person name="Ullrich K.K."/>
            <person name="Murat F."/>
            <person name="Fuchs J."/>
            <person name="Jenkins J."/>
            <person name="Haas F.B."/>
            <person name="Piednoel M."/>
            <person name="Gundlach H."/>
            <person name="Van Bel M."/>
            <person name="Meyberg R."/>
            <person name="Vives C."/>
            <person name="Morata J."/>
            <person name="Symeonidi A."/>
            <person name="Hiss M."/>
            <person name="Muchero W."/>
            <person name="Kamisugi Y."/>
            <person name="Saleh O."/>
            <person name="Blanc G."/>
            <person name="Decker E.L."/>
            <person name="van Gessel N."/>
            <person name="Grimwood J."/>
            <person name="Hayes R.D."/>
            <person name="Graham S.W."/>
            <person name="Gunter L.E."/>
            <person name="McDaniel S.F."/>
            <person name="Hoernstein S.N.W."/>
            <person name="Larsson A."/>
            <person name="Li F.W."/>
            <person name="Perroud P.F."/>
            <person name="Phillips J."/>
            <person name="Ranjan P."/>
            <person name="Rokshar D.S."/>
            <person name="Rothfels C.J."/>
            <person name="Schneider L."/>
            <person name="Shu S."/>
            <person name="Stevenson D.W."/>
            <person name="Thummler F."/>
            <person name="Tillich M."/>
            <person name="Villarreal Aguilar J.C."/>
            <person name="Widiez T."/>
            <person name="Wong G.K."/>
            <person name="Wymore A."/>
            <person name="Zhang Y."/>
            <person name="Zimmer A.D."/>
            <person name="Quatrano R.S."/>
            <person name="Mayer K.F.X."/>
            <person name="Goodstein D."/>
            <person name="Casacuberta J.M."/>
            <person name="Vandepoele K."/>
            <person name="Reski R."/>
            <person name="Cuming A.C."/>
            <person name="Tuskan G.A."/>
            <person name="Maumus F."/>
            <person name="Salse J."/>
            <person name="Schmutz J."/>
            <person name="Rensing S.A."/>
        </authorList>
    </citation>
    <scope>NUCLEOTIDE SEQUENCE [LARGE SCALE GENOMIC DNA]</scope>
    <source>
        <strain evidence="1 2">cv. Gransden 2004</strain>
    </source>
</reference>
<dbReference type="AlphaFoldDB" id="A0A7I4BWA4"/>
<dbReference type="Pfam" id="PF15786">
    <property type="entry name" value="PET117"/>
    <property type="match status" value="1"/>
</dbReference>
<organism evidence="1 2">
    <name type="scientific">Physcomitrium patens</name>
    <name type="common">Spreading-leaved earth moss</name>
    <name type="synonym">Physcomitrella patens</name>
    <dbReference type="NCBI Taxonomy" id="3218"/>
    <lineage>
        <taxon>Eukaryota</taxon>
        <taxon>Viridiplantae</taxon>
        <taxon>Streptophyta</taxon>
        <taxon>Embryophyta</taxon>
        <taxon>Bryophyta</taxon>
        <taxon>Bryophytina</taxon>
        <taxon>Bryopsida</taxon>
        <taxon>Funariidae</taxon>
        <taxon>Funariales</taxon>
        <taxon>Funariaceae</taxon>
        <taxon>Physcomitrium</taxon>
    </lineage>
</organism>
<dbReference type="InterPro" id="IPR031568">
    <property type="entry name" value="Pet117"/>
</dbReference>
<name>A0A7I4BWA4_PHYPA</name>
<reference evidence="1" key="3">
    <citation type="submission" date="2020-12" db="UniProtKB">
        <authorList>
            <consortium name="EnsemblPlants"/>
        </authorList>
    </citation>
    <scope>IDENTIFICATION</scope>
</reference>
<reference evidence="1 2" key="1">
    <citation type="journal article" date="2008" name="Science">
        <title>The Physcomitrella genome reveals evolutionary insights into the conquest of land by plants.</title>
        <authorList>
            <person name="Rensing S."/>
            <person name="Lang D."/>
            <person name="Zimmer A."/>
            <person name="Terry A."/>
            <person name="Salamov A."/>
            <person name="Shapiro H."/>
            <person name="Nishiyama T."/>
            <person name="Perroud P.-F."/>
            <person name="Lindquist E."/>
            <person name="Kamisugi Y."/>
            <person name="Tanahashi T."/>
            <person name="Sakakibara K."/>
            <person name="Fujita T."/>
            <person name="Oishi K."/>
            <person name="Shin-I T."/>
            <person name="Kuroki Y."/>
            <person name="Toyoda A."/>
            <person name="Suzuki Y."/>
            <person name="Hashimoto A."/>
            <person name="Yamaguchi K."/>
            <person name="Sugano A."/>
            <person name="Kohara Y."/>
            <person name="Fujiyama A."/>
            <person name="Anterola A."/>
            <person name="Aoki S."/>
            <person name="Ashton N."/>
            <person name="Barbazuk W.B."/>
            <person name="Barker E."/>
            <person name="Bennetzen J."/>
            <person name="Bezanilla M."/>
            <person name="Blankenship R."/>
            <person name="Cho S.H."/>
            <person name="Dutcher S."/>
            <person name="Estelle M."/>
            <person name="Fawcett J.A."/>
            <person name="Gundlach H."/>
            <person name="Hanada K."/>
            <person name="Heyl A."/>
            <person name="Hicks K.A."/>
            <person name="Hugh J."/>
            <person name="Lohr M."/>
            <person name="Mayer K."/>
            <person name="Melkozernov A."/>
            <person name="Murata T."/>
            <person name="Nelson D."/>
            <person name="Pils B."/>
            <person name="Prigge M."/>
            <person name="Reiss B."/>
            <person name="Renner T."/>
            <person name="Rombauts S."/>
            <person name="Rushton P."/>
            <person name="Sanderfoot A."/>
            <person name="Schween G."/>
            <person name="Shiu S.-H."/>
            <person name="Stueber K."/>
            <person name="Theodoulou F.L."/>
            <person name="Tu H."/>
            <person name="Van de Peer Y."/>
            <person name="Verrier P.J."/>
            <person name="Waters E."/>
            <person name="Wood A."/>
            <person name="Yang L."/>
            <person name="Cove D."/>
            <person name="Cuming A."/>
            <person name="Hasebe M."/>
            <person name="Lucas S."/>
            <person name="Mishler D.B."/>
            <person name="Reski R."/>
            <person name="Grigoriev I."/>
            <person name="Quatrano R.S."/>
            <person name="Boore J.L."/>
        </authorList>
    </citation>
    <scope>NUCLEOTIDE SEQUENCE [LARGE SCALE GENOMIC DNA]</scope>
    <source>
        <strain evidence="1 2">cv. Gransden 2004</strain>
    </source>
</reference>
<dbReference type="Proteomes" id="UP000006727">
    <property type="component" value="Chromosome 1"/>
</dbReference>
<dbReference type="InParanoid" id="A0A7I4BWA4"/>
<dbReference type="Gramene" id="Pp3c1_32270V3.2">
    <property type="protein sequence ID" value="Pp3c1_32270V3.2"/>
    <property type="gene ID" value="Pp3c1_32270"/>
</dbReference>
<accession>A0A7I4BWA4</accession>
<proteinExistence type="predicted"/>
<sequence>MASRRRAIGFLAAVLFVTGAGIFSVHSMQKEERANLHQGVIRDQALMGLKEQQRREQQDKVFGAFRAADRQSINYRLMLLSTRMSFMKLCDFHVLGSQLLAFYRNTMSVERVIPSFLDDLLINYRHTIINYMLHRGFKRKYEP</sequence>
<protein>
    <submittedName>
        <fullName evidence="1">Uncharacterized protein</fullName>
    </submittedName>
</protein>
<dbReference type="EnsemblPlants" id="Pp3c1_32270V3.2">
    <property type="protein sequence ID" value="Pp3c1_32270V3.2"/>
    <property type="gene ID" value="Pp3c1_32270"/>
</dbReference>
<evidence type="ECO:0000313" key="2">
    <source>
        <dbReference type="Proteomes" id="UP000006727"/>
    </source>
</evidence>
<dbReference type="EMBL" id="ABEU02000001">
    <property type="status" value="NOT_ANNOTATED_CDS"/>
    <property type="molecule type" value="Genomic_DNA"/>
</dbReference>